<evidence type="ECO:0000313" key="1">
    <source>
        <dbReference type="EMBL" id="KYG61101.1"/>
    </source>
</evidence>
<dbReference type="AlphaFoldDB" id="A0A150WDW6"/>
<dbReference type="Proteomes" id="UP000075391">
    <property type="component" value="Unassembled WGS sequence"/>
</dbReference>
<organism evidence="1 3">
    <name type="scientific">Bdellovibrio bacteriovorus</name>
    <dbReference type="NCBI Taxonomy" id="959"/>
    <lineage>
        <taxon>Bacteria</taxon>
        <taxon>Pseudomonadati</taxon>
        <taxon>Bdellovibrionota</taxon>
        <taxon>Bdellovibrionia</taxon>
        <taxon>Bdellovibrionales</taxon>
        <taxon>Pseudobdellovibrionaceae</taxon>
        <taxon>Bdellovibrio</taxon>
    </lineage>
</organism>
<gene>
    <name evidence="1" type="ORF">AZI85_09095</name>
    <name evidence="2" type="ORF">AZI87_11175</name>
</gene>
<dbReference type="EMBL" id="LUKF01000017">
    <property type="protein sequence ID" value="KYG61101.1"/>
    <property type="molecule type" value="Genomic_DNA"/>
</dbReference>
<evidence type="ECO:0000313" key="3">
    <source>
        <dbReference type="Proteomes" id="UP000075391"/>
    </source>
</evidence>
<sequence length="131" mass="14650">MSMATIWKFTKFVLGLVLVIALVWVVMANYSVIFSKTIIGEITAVERVELPVALVTRAEGDITSKVFSFAIGIKDSKTGEIYTASSEDRQWAVAQKGQCAEAVFLPYPPWQFTKKDTFFGARLVRLYECAK</sequence>
<evidence type="ECO:0000313" key="2">
    <source>
        <dbReference type="EMBL" id="KYG65124.1"/>
    </source>
</evidence>
<comment type="caution">
    <text evidence="1">The sequence shown here is derived from an EMBL/GenBank/DDBJ whole genome shotgun (WGS) entry which is preliminary data.</text>
</comment>
<evidence type="ECO:0000313" key="4">
    <source>
        <dbReference type="Proteomes" id="UP000075799"/>
    </source>
</evidence>
<name>A0A150WDW6_BDEBC</name>
<dbReference type="EMBL" id="LUKD01000005">
    <property type="protein sequence ID" value="KYG65124.1"/>
    <property type="molecule type" value="Genomic_DNA"/>
</dbReference>
<protein>
    <submittedName>
        <fullName evidence="1">Uncharacterized protein</fullName>
    </submittedName>
</protein>
<dbReference type="Proteomes" id="UP000075799">
    <property type="component" value="Unassembled WGS sequence"/>
</dbReference>
<dbReference type="OrthoDB" id="5293951at2"/>
<accession>A0A150WDW6</accession>
<proteinExistence type="predicted"/>
<reference evidence="3 4" key="1">
    <citation type="submission" date="2016-03" db="EMBL/GenBank/DDBJ databases">
        <authorList>
            <person name="Ploux O."/>
        </authorList>
    </citation>
    <scope>NUCLEOTIDE SEQUENCE [LARGE SCALE GENOMIC DNA]</scope>
    <source>
        <strain evidence="1 3">BER2</strain>
        <strain evidence="2 4">EC13</strain>
    </source>
</reference>